<proteinExistence type="inferred from homology"/>
<evidence type="ECO:0000313" key="7">
    <source>
        <dbReference type="Proteomes" id="UP001195941"/>
    </source>
</evidence>
<dbReference type="PANTHER" id="PTHR34294">
    <property type="entry name" value="TRANSCRIPTIONAL REGULATOR-RELATED"/>
    <property type="match status" value="1"/>
</dbReference>
<gene>
    <name evidence="6" type="ORF">IT775_17975</name>
</gene>
<keyword evidence="3" id="KW-0238">DNA-binding</keyword>
<evidence type="ECO:0000313" key="6">
    <source>
        <dbReference type="EMBL" id="MBR9653009.1"/>
    </source>
</evidence>
<dbReference type="Pfam" id="PF12802">
    <property type="entry name" value="MarR_2"/>
    <property type="match status" value="1"/>
</dbReference>
<evidence type="ECO:0000256" key="4">
    <source>
        <dbReference type="ARBA" id="ARBA00023163"/>
    </source>
</evidence>
<dbReference type="InterPro" id="IPR013324">
    <property type="entry name" value="RNA_pol_sigma_r3/r4-like"/>
</dbReference>
<dbReference type="InterPro" id="IPR036388">
    <property type="entry name" value="WH-like_DNA-bd_sf"/>
</dbReference>
<dbReference type="InterPro" id="IPR051054">
    <property type="entry name" value="SorC_transcr_regulators"/>
</dbReference>
<sequence length="322" mass="34838">MVGTKRRTTGRISGENVVIEVAWMYYHEGLNQKEIADRLGISRATVVNYLQEARERGFIRITLASSAFTTHRAAVELCEKFGLTSAYVVPDEGADVETAFYRVVRGAAEWLPELLEAGDRLGVAWGRTIYELAEISEETRIDDLTVLQLVGSMATPYGFTAEACSTRLAQRLGARCFNLHAPAVLTNAGLAAALRAEPIIHDQLERLETCNKFLFSVGTCLPDSHVVGSGVATVEDLEWYIGQGATAVLCGRFIDAEGRGIPGPLDERMIGIPLEKLVGLDQGILVTPGTDKVEATLAAIRGGYVSHMVTSLGVAQELLEKG</sequence>
<dbReference type="PROSITE" id="PS50943">
    <property type="entry name" value="HTH_CROC1"/>
    <property type="match status" value="1"/>
</dbReference>
<dbReference type="Gene3D" id="1.10.10.10">
    <property type="entry name" value="Winged helix-like DNA-binding domain superfamily/Winged helix DNA-binding domain"/>
    <property type="match status" value="1"/>
</dbReference>
<name>A0ABS5HVU9_9RHOB</name>
<comment type="caution">
    <text evidence="6">The sequence shown here is derived from an EMBL/GenBank/DDBJ whole genome shotgun (WGS) entry which is preliminary data.</text>
</comment>
<dbReference type="Proteomes" id="UP001195941">
    <property type="component" value="Unassembled WGS sequence"/>
</dbReference>
<protein>
    <submittedName>
        <fullName evidence="6">Sugar-binding transcriptional regulator</fullName>
    </submittedName>
</protein>
<evidence type="ECO:0000259" key="5">
    <source>
        <dbReference type="PROSITE" id="PS50943"/>
    </source>
</evidence>
<dbReference type="SUPFAM" id="SSF100950">
    <property type="entry name" value="NagB/RpiA/CoA transferase-like"/>
    <property type="match status" value="1"/>
</dbReference>
<dbReference type="RefSeq" id="WP_212702631.1">
    <property type="nucleotide sequence ID" value="NZ_JADMKU010000021.1"/>
</dbReference>
<organism evidence="6 7">
    <name type="scientific">Thalassovita aquimarina</name>
    <dbReference type="NCBI Taxonomy" id="2785917"/>
    <lineage>
        <taxon>Bacteria</taxon>
        <taxon>Pseudomonadati</taxon>
        <taxon>Pseudomonadota</taxon>
        <taxon>Alphaproteobacteria</taxon>
        <taxon>Rhodobacterales</taxon>
        <taxon>Roseobacteraceae</taxon>
        <taxon>Thalassovita</taxon>
    </lineage>
</organism>
<evidence type="ECO:0000256" key="2">
    <source>
        <dbReference type="ARBA" id="ARBA00023015"/>
    </source>
</evidence>
<dbReference type="InterPro" id="IPR000835">
    <property type="entry name" value="HTH_MarR-typ"/>
</dbReference>
<keyword evidence="2" id="KW-0805">Transcription regulation</keyword>
<accession>A0ABS5HVU9</accession>
<dbReference type="InterPro" id="IPR037171">
    <property type="entry name" value="NagB/RpiA_transferase-like"/>
</dbReference>
<dbReference type="Pfam" id="PF04198">
    <property type="entry name" value="Sugar-bind"/>
    <property type="match status" value="1"/>
</dbReference>
<evidence type="ECO:0000256" key="1">
    <source>
        <dbReference type="ARBA" id="ARBA00010466"/>
    </source>
</evidence>
<dbReference type="CDD" id="cd00093">
    <property type="entry name" value="HTH_XRE"/>
    <property type="match status" value="1"/>
</dbReference>
<evidence type="ECO:0000256" key="3">
    <source>
        <dbReference type="ARBA" id="ARBA00023125"/>
    </source>
</evidence>
<feature type="domain" description="HTH cro/C1-type" evidence="5">
    <location>
        <begin position="29"/>
        <end position="88"/>
    </location>
</feature>
<dbReference type="InterPro" id="IPR001387">
    <property type="entry name" value="Cro/C1-type_HTH"/>
</dbReference>
<dbReference type="PANTHER" id="PTHR34294:SF1">
    <property type="entry name" value="TRANSCRIPTIONAL REGULATOR LSRR"/>
    <property type="match status" value="1"/>
</dbReference>
<dbReference type="InterPro" id="IPR007324">
    <property type="entry name" value="Sugar-bd_dom_put"/>
</dbReference>
<comment type="similarity">
    <text evidence="1">Belongs to the SorC transcriptional regulatory family.</text>
</comment>
<keyword evidence="7" id="KW-1185">Reference proteome</keyword>
<dbReference type="SUPFAM" id="SSF88659">
    <property type="entry name" value="Sigma3 and sigma4 domains of RNA polymerase sigma factors"/>
    <property type="match status" value="1"/>
</dbReference>
<dbReference type="EMBL" id="JADMKU010000021">
    <property type="protein sequence ID" value="MBR9653009.1"/>
    <property type="molecule type" value="Genomic_DNA"/>
</dbReference>
<dbReference type="Gene3D" id="3.40.50.1360">
    <property type="match status" value="1"/>
</dbReference>
<reference evidence="6 7" key="1">
    <citation type="journal article" date="2021" name="Arch. Microbiol.">
        <title>Thalassobius aquimarinus sp. nov., isolated from the Sea of Japan seashore.</title>
        <authorList>
            <person name="Kurilenko V.V."/>
            <person name="Romanenko L.A."/>
            <person name="Chernysheva N.Y."/>
            <person name="Velansky P.V."/>
            <person name="Tekutyeva L.A."/>
            <person name="Isaeva M.P."/>
            <person name="Mikhailov V.V."/>
        </authorList>
    </citation>
    <scope>NUCLEOTIDE SEQUENCE [LARGE SCALE GENOMIC DNA]</scope>
    <source>
        <strain evidence="6 7">KMM 8518</strain>
    </source>
</reference>
<keyword evidence="4" id="KW-0804">Transcription</keyword>